<reference evidence="1" key="1">
    <citation type="journal article" date="2015" name="Nature">
        <title>Complex archaea that bridge the gap between prokaryotes and eukaryotes.</title>
        <authorList>
            <person name="Spang A."/>
            <person name="Saw J.H."/>
            <person name="Jorgensen S.L."/>
            <person name="Zaremba-Niedzwiedzka K."/>
            <person name="Martijn J."/>
            <person name="Lind A.E."/>
            <person name="van Eijk R."/>
            <person name="Schleper C."/>
            <person name="Guy L."/>
            <person name="Ettema T.J."/>
        </authorList>
    </citation>
    <scope>NUCLEOTIDE SEQUENCE</scope>
</reference>
<dbReference type="EMBL" id="LAZR01015227">
    <property type="protein sequence ID" value="KKM14097.1"/>
    <property type="molecule type" value="Genomic_DNA"/>
</dbReference>
<comment type="caution">
    <text evidence="1">The sequence shown here is derived from an EMBL/GenBank/DDBJ whole genome shotgun (WGS) entry which is preliminary data.</text>
</comment>
<accession>A0A0F9HG67</accession>
<sequence>MDDKDILKRISTVYMKQRWRNNYENQSILCDGVAQAQLEDCERQMTIIREADLKEYAKLKRWYDRLVIGHEKTTKQRGELIDKVKGLEELMAGQKNTLK</sequence>
<name>A0A0F9HG67_9ZZZZ</name>
<protein>
    <submittedName>
        <fullName evidence="1">Uncharacterized protein</fullName>
    </submittedName>
</protein>
<dbReference type="AlphaFoldDB" id="A0A0F9HG67"/>
<gene>
    <name evidence="1" type="ORF">LCGC14_1709570</name>
</gene>
<evidence type="ECO:0000313" key="1">
    <source>
        <dbReference type="EMBL" id="KKM14097.1"/>
    </source>
</evidence>
<organism evidence="1">
    <name type="scientific">marine sediment metagenome</name>
    <dbReference type="NCBI Taxonomy" id="412755"/>
    <lineage>
        <taxon>unclassified sequences</taxon>
        <taxon>metagenomes</taxon>
        <taxon>ecological metagenomes</taxon>
    </lineage>
</organism>
<proteinExistence type="predicted"/>